<evidence type="ECO:0000313" key="1">
    <source>
        <dbReference type="EMBL" id="KAF2645717.1"/>
    </source>
</evidence>
<dbReference type="AlphaFoldDB" id="A0A6A6SF47"/>
<protein>
    <submittedName>
        <fullName evidence="1">Uncharacterized protein</fullName>
    </submittedName>
</protein>
<reference evidence="1" key="1">
    <citation type="journal article" date="2020" name="Stud. Mycol.">
        <title>101 Dothideomycetes genomes: a test case for predicting lifestyles and emergence of pathogens.</title>
        <authorList>
            <person name="Haridas S."/>
            <person name="Albert R."/>
            <person name="Binder M."/>
            <person name="Bloem J."/>
            <person name="Labutti K."/>
            <person name="Salamov A."/>
            <person name="Andreopoulos B."/>
            <person name="Baker S."/>
            <person name="Barry K."/>
            <person name="Bills G."/>
            <person name="Bluhm B."/>
            <person name="Cannon C."/>
            <person name="Castanera R."/>
            <person name="Culley D."/>
            <person name="Daum C."/>
            <person name="Ezra D."/>
            <person name="Gonzalez J."/>
            <person name="Henrissat B."/>
            <person name="Kuo A."/>
            <person name="Liang C."/>
            <person name="Lipzen A."/>
            <person name="Lutzoni F."/>
            <person name="Magnuson J."/>
            <person name="Mondo S."/>
            <person name="Nolan M."/>
            <person name="Ohm R."/>
            <person name="Pangilinan J."/>
            <person name="Park H.-J."/>
            <person name="Ramirez L."/>
            <person name="Alfaro M."/>
            <person name="Sun H."/>
            <person name="Tritt A."/>
            <person name="Yoshinaga Y."/>
            <person name="Zwiers L.-H."/>
            <person name="Turgeon B."/>
            <person name="Goodwin S."/>
            <person name="Spatafora J."/>
            <person name="Crous P."/>
            <person name="Grigoriev I."/>
        </authorList>
    </citation>
    <scope>NUCLEOTIDE SEQUENCE</scope>
    <source>
        <strain evidence="1">CBS 473.64</strain>
    </source>
</reference>
<accession>A0A6A6SF47</accession>
<proteinExistence type="predicted"/>
<gene>
    <name evidence="1" type="ORF">P280DRAFT_128057</name>
</gene>
<sequence length="123" mass="13622">MVGRPDPFARSSSARARGAYVCIHRLSLVDSRARLPALLELAFAIGSDLRPEADAQIVFTQPPSPYLRIRSAILGPWAASPQPACGARWEQSRLFPAARHRELHVRGMRDALPAYHNSPRTAR</sequence>
<keyword evidence="2" id="KW-1185">Reference proteome</keyword>
<organism evidence="1 2">
    <name type="scientific">Massarina eburnea CBS 473.64</name>
    <dbReference type="NCBI Taxonomy" id="1395130"/>
    <lineage>
        <taxon>Eukaryota</taxon>
        <taxon>Fungi</taxon>
        <taxon>Dikarya</taxon>
        <taxon>Ascomycota</taxon>
        <taxon>Pezizomycotina</taxon>
        <taxon>Dothideomycetes</taxon>
        <taxon>Pleosporomycetidae</taxon>
        <taxon>Pleosporales</taxon>
        <taxon>Massarineae</taxon>
        <taxon>Massarinaceae</taxon>
        <taxon>Massarina</taxon>
    </lineage>
</organism>
<dbReference type="Proteomes" id="UP000799753">
    <property type="component" value="Unassembled WGS sequence"/>
</dbReference>
<dbReference type="EMBL" id="MU006777">
    <property type="protein sequence ID" value="KAF2645717.1"/>
    <property type="molecule type" value="Genomic_DNA"/>
</dbReference>
<name>A0A6A6SF47_9PLEO</name>
<evidence type="ECO:0000313" key="2">
    <source>
        <dbReference type="Proteomes" id="UP000799753"/>
    </source>
</evidence>